<name>A0A377B4W5_ECOLX</name>
<organism evidence="1 2">
    <name type="scientific">Escherichia coli</name>
    <dbReference type="NCBI Taxonomy" id="562"/>
    <lineage>
        <taxon>Bacteria</taxon>
        <taxon>Pseudomonadati</taxon>
        <taxon>Pseudomonadota</taxon>
        <taxon>Gammaproteobacteria</taxon>
        <taxon>Enterobacterales</taxon>
        <taxon>Enterobacteriaceae</taxon>
        <taxon>Escherichia</taxon>
    </lineage>
</organism>
<protein>
    <submittedName>
        <fullName evidence="1">Kup system potassium uptake protein</fullName>
    </submittedName>
</protein>
<dbReference type="EMBL" id="UGED01000008">
    <property type="protein sequence ID" value="STL46566.1"/>
    <property type="molecule type" value="Genomic_DNA"/>
</dbReference>
<dbReference type="AlphaFoldDB" id="A0A377B4W5"/>
<accession>A0A377B4W5</accession>
<sequence length="60" mass="7200">MSHESLILGKRPWYLRLRGKLYLLLQRNALRDQNHLKFRQTGLSNWVLRSKSNARRLLSP</sequence>
<proteinExistence type="predicted"/>
<gene>
    <name evidence="1" type="primary">kup_4</name>
    <name evidence="1" type="ORF">NCTC9962_03222</name>
</gene>
<reference evidence="1 2" key="1">
    <citation type="submission" date="2018-06" db="EMBL/GenBank/DDBJ databases">
        <authorList>
            <consortium name="Pathogen Informatics"/>
            <person name="Doyle S."/>
        </authorList>
    </citation>
    <scope>NUCLEOTIDE SEQUENCE [LARGE SCALE GENOMIC DNA]</scope>
    <source>
        <strain evidence="1 2">NCTC9962</strain>
    </source>
</reference>
<evidence type="ECO:0000313" key="2">
    <source>
        <dbReference type="Proteomes" id="UP000254052"/>
    </source>
</evidence>
<evidence type="ECO:0000313" key="1">
    <source>
        <dbReference type="EMBL" id="STL46566.1"/>
    </source>
</evidence>
<dbReference type="Proteomes" id="UP000254052">
    <property type="component" value="Unassembled WGS sequence"/>
</dbReference>